<accession>A0A8J3JRB1</accession>
<evidence type="ECO:0000313" key="3">
    <source>
        <dbReference type="Proteomes" id="UP000601223"/>
    </source>
</evidence>
<proteinExistence type="predicted"/>
<sequence length="314" mass="33807">MKELLTRRRALLAGGAGLAAAMTTGGIWLANRDNGVPVQHAWREPSPAPSATPAPSTSPASRAIPIQPGPPGVEHADLLESGNAAELVKVNTSAWYSWALMDRKTGTIVGSKNWNQTNMTASMIKAWLAADYLRRAADNGQTPSSTRMNEIRTMIRDSANGPASTLWAELGKSATISRMISICKLTDSRAGDGWSTTRLSARDTCRIAHAIGSGAAAGPRWTDYLVGEMQAVRGTGDFGIRKAWPSNQQSSIAIKNGWVDRQATREWNVNCLALGDTWTMAVLTRWKITSPSWSHGAEIAKSVATQLRSKTQLI</sequence>
<evidence type="ECO:0008006" key="4">
    <source>
        <dbReference type="Google" id="ProtNLM"/>
    </source>
</evidence>
<evidence type="ECO:0000313" key="2">
    <source>
        <dbReference type="EMBL" id="GIF82399.1"/>
    </source>
</evidence>
<dbReference type="RefSeq" id="WP_203747569.1">
    <property type="nucleotide sequence ID" value="NZ_BONF01000020.1"/>
</dbReference>
<protein>
    <recommendedName>
        <fullName evidence="4">Serine hydrolase</fullName>
    </recommendedName>
</protein>
<gene>
    <name evidence="2" type="ORF">Cba03nite_37480</name>
</gene>
<dbReference type="InterPro" id="IPR012338">
    <property type="entry name" value="Beta-lactam/transpept-like"/>
</dbReference>
<dbReference type="AlphaFoldDB" id="A0A8J3JRB1"/>
<name>A0A8J3JRB1_9ACTN</name>
<dbReference type="Gene3D" id="3.40.710.10">
    <property type="entry name" value="DD-peptidase/beta-lactamase superfamily"/>
    <property type="match status" value="1"/>
</dbReference>
<dbReference type="Proteomes" id="UP000601223">
    <property type="component" value="Unassembled WGS sequence"/>
</dbReference>
<comment type="caution">
    <text evidence="2">The sequence shown here is derived from an EMBL/GenBank/DDBJ whole genome shotgun (WGS) entry which is preliminary data.</text>
</comment>
<reference evidence="2 3" key="1">
    <citation type="submission" date="2021-01" db="EMBL/GenBank/DDBJ databases">
        <title>Whole genome shotgun sequence of Catellatospora bangladeshensis NBRC 107357.</title>
        <authorList>
            <person name="Komaki H."/>
            <person name="Tamura T."/>
        </authorList>
    </citation>
    <scope>NUCLEOTIDE SEQUENCE [LARGE SCALE GENOMIC DNA]</scope>
    <source>
        <strain evidence="2 3">NBRC 107357</strain>
    </source>
</reference>
<dbReference type="EMBL" id="BONF01000020">
    <property type="protein sequence ID" value="GIF82399.1"/>
    <property type="molecule type" value="Genomic_DNA"/>
</dbReference>
<dbReference type="SUPFAM" id="SSF56601">
    <property type="entry name" value="beta-lactamase/transpeptidase-like"/>
    <property type="match status" value="1"/>
</dbReference>
<feature type="region of interest" description="Disordered" evidence="1">
    <location>
        <begin position="39"/>
        <end position="72"/>
    </location>
</feature>
<keyword evidence="3" id="KW-1185">Reference proteome</keyword>
<organism evidence="2 3">
    <name type="scientific">Catellatospora bangladeshensis</name>
    <dbReference type="NCBI Taxonomy" id="310355"/>
    <lineage>
        <taxon>Bacteria</taxon>
        <taxon>Bacillati</taxon>
        <taxon>Actinomycetota</taxon>
        <taxon>Actinomycetes</taxon>
        <taxon>Micromonosporales</taxon>
        <taxon>Micromonosporaceae</taxon>
        <taxon>Catellatospora</taxon>
    </lineage>
</organism>
<evidence type="ECO:0000256" key="1">
    <source>
        <dbReference type="SAM" id="MobiDB-lite"/>
    </source>
</evidence>
<dbReference type="PROSITE" id="PS51318">
    <property type="entry name" value="TAT"/>
    <property type="match status" value="1"/>
</dbReference>
<dbReference type="InterPro" id="IPR006311">
    <property type="entry name" value="TAT_signal"/>
</dbReference>
<feature type="compositionally biased region" description="Low complexity" evidence="1">
    <location>
        <begin position="53"/>
        <end position="66"/>
    </location>
</feature>